<name>A0A158JNA9_9BURK</name>
<comment type="caution">
    <text evidence="3">The sequence shown here is derived from an EMBL/GenBank/DDBJ whole genome shotgun (WGS) entry which is preliminary data.</text>
</comment>
<feature type="chain" id="PRO_5011115872" description="Lipoprotein" evidence="2">
    <location>
        <begin position="28"/>
        <end position="86"/>
    </location>
</feature>
<dbReference type="EMBL" id="FCON02000045">
    <property type="protein sequence ID" value="SAL70392.1"/>
    <property type="molecule type" value="Genomic_DNA"/>
</dbReference>
<feature type="region of interest" description="Disordered" evidence="1">
    <location>
        <begin position="26"/>
        <end position="86"/>
    </location>
</feature>
<proteinExistence type="predicted"/>
<protein>
    <recommendedName>
        <fullName evidence="5">Lipoprotein</fullName>
    </recommendedName>
</protein>
<feature type="compositionally biased region" description="Basic and acidic residues" evidence="1">
    <location>
        <begin position="49"/>
        <end position="86"/>
    </location>
</feature>
<keyword evidence="2" id="KW-0732">Signal</keyword>
<dbReference type="RefSeq" id="WP_087646126.1">
    <property type="nucleotide sequence ID" value="NZ_FCON02000045.1"/>
</dbReference>
<evidence type="ECO:0000313" key="3">
    <source>
        <dbReference type="EMBL" id="SAL70392.1"/>
    </source>
</evidence>
<reference evidence="3" key="1">
    <citation type="submission" date="2016-01" db="EMBL/GenBank/DDBJ databases">
        <authorList>
            <person name="Peeters C."/>
        </authorList>
    </citation>
    <scope>NUCLEOTIDE SEQUENCE [LARGE SCALE GENOMIC DNA]</scope>
    <source>
        <strain evidence="3">LMG 22940</strain>
    </source>
</reference>
<feature type="signal peptide" evidence="2">
    <location>
        <begin position="1"/>
        <end position="27"/>
    </location>
</feature>
<keyword evidence="4" id="KW-1185">Reference proteome</keyword>
<accession>A0A158JNA9</accession>
<dbReference type="PROSITE" id="PS51257">
    <property type="entry name" value="PROKAR_LIPOPROTEIN"/>
    <property type="match status" value="1"/>
</dbReference>
<sequence>MLLVRSIGCLVLVVAIVAACASASASAQQPDVSAMQPRHSPDAVQEPPKTLKERLGDKASDDQRVDNCKVPADRRGPKPRPDACAH</sequence>
<evidence type="ECO:0000256" key="1">
    <source>
        <dbReference type="SAM" id="MobiDB-lite"/>
    </source>
</evidence>
<evidence type="ECO:0000313" key="4">
    <source>
        <dbReference type="Proteomes" id="UP000054770"/>
    </source>
</evidence>
<dbReference type="Proteomes" id="UP000054770">
    <property type="component" value="Unassembled WGS sequence"/>
</dbReference>
<organism evidence="3 4">
    <name type="scientific">Caballeronia choica</name>
    <dbReference type="NCBI Taxonomy" id="326476"/>
    <lineage>
        <taxon>Bacteria</taxon>
        <taxon>Pseudomonadati</taxon>
        <taxon>Pseudomonadota</taxon>
        <taxon>Betaproteobacteria</taxon>
        <taxon>Burkholderiales</taxon>
        <taxon>Burkholderiaceae</taxon>
        <taxon>Caballeronia</taxon>
    </lineage>
</organism>
<evidence type="ECO:0000256" key="2">
    <source>
        <dbReference type="SAM" id="SignalP"/>
    </source>
</evidence>
<gene>
    <name evidence="3" type="ORF">AWB68_04041</name>
</gene>
<dbReference type="OrthoDB" id="9035712at2"/>
<dbReference type="AlphaFoldDB" id="A0A158JNA9"/>
<evidence type="ECO:0008006" key="5">
    <source>
        <dbReference type="Google" id="ProtNLM"/>
    </source>
</evidence>